<dbReference type="Proteomes" id="UP000225215">
    <property type="component" value="Segment"/>
</dbReference>
<name>A0A219YCA8_9CAUD</name>
<dbReference type="EMBL" id="KY290955">
    <property type="protein sequence ID" value="APU01638.1"/>
    <property type="molecule type" value="Genomic_DNA"/>
</dbReference>
<organism evidence="1 2">
    <name type="scientific">Aeromonas phage 65.2</name>
    <dbReference type="NCBI Taxonomy" id="1932896"/>
    <lineage>
        <taxon>Viruses</taxon>
        <taxon>Duplodnaviria</taxon>
        <taxon>Heunggongvirae</taxon>
        <taxon>Uroviricota</taxon>
        <taxon>Caudoviricetes</taxon>
        <taxon>Pantevenvirales</taxon>
        <taxon>Straboviridae</taxon>
        <taxon>Emmerichvirinae</taxon>
        <taxon>Ishigurovirus</taxon>
        <taxon>Ishigurovirus osborne</taxon>
    </lineage>
</organism>
<evidence type="ECO:0000313" key="1">
    <source>
        <dbReference type="EMBL" id="APU01638.1"/>
    </source>
</evidence>
<evidence type="ECO:0000313" key="2">
    <source>
        <dbReference type="Proteomes" id="UP000225215"/>
    </source>
</evidence>
<reference evidence="1 2" key="1">
    <citation type="journal article" date="2017" name="Sci. Rep.">
        <title>Characterization and diversity of phages infecting Aeromonas salmonicida subsp. salmonicida.</title>
        <authorList>
            <person name="Vincent A.T."/>
            <person name="Paquet V.E."/>
            <person name="Bernatchez A."/>
            <person name="Tremblay D.M."/>
            <person name="Moineau S."/>
            <person name="Charette S.J."/>
        </authorList>
    </citation>
    <scope>NUCLEOTIDE SEQUENCE [LARGE SCALE GENOMIC DNA]</scope>
</reference>
<sequence>MFDNIVKFVTQLEKERFIDELGNDEYKVVMDYFYTNPFSPLCIKNVRTKSQVRRQNFLECFHVTNVRKRLIETGDENSIWTSGYRHMYNQILHDHYGDVIVAGHPLRDIIDVLNQVRHHFRFKGNSFNLISKMMVNSFFVAIRDLTNIIDDQFYVLVKEKFDRTVAHIKASGGYPIFCELDHFIYASPELIKFETDTHNDKLINIMIFDDMGYVSNVAKHQSRRVRSMSVDNEKHLNLILK</sequence>
<proteinExistence type="predicted"/>
<accession>A0A219YCA8</accession>
<protein>
    <submittedName>
        <fullName evidence="1">Uncharacterized protein</fullName>
    </submittedName>
</protein>